<gene>
    <name evidence="2" type="ORF">ZOSMA_103G00270</name>
</gene>
<dbReference type="AlphaFoldDB" id="A0A0K9Q4W8"/>
<dbReference type="InterPro" id="IPR025114">
    <property type="entry name" value="D27-like_C"/>
</dbReference>
<dbReference type="Proteomes" id="UP000036987">
    <property type="component" value="Unassembled WGS sequence"/>
</dbReference>
<dbReference type="Pfam" id="PF13225">
    <property type="entry name" value="D27-like_C"/>
    <property type="match status" value="1"/>
</dbReference>
<dbReference type="OMA" id="CRYLENV"/>
<organism evidence="2 3">
    <name type="scientific">Zostera marina</name>
    <name type="common">Eelgrass</name>
    <dbReference type="NCBI Taxonomy" id="29655"/>
    <lineage>
        <taxon>Eukaryota</taxon>
        <taxon>Viridiplantae</taxon>
        <taxon>Streptophyta</taxon>
        <taxon>Embryophyta</taxon>
        <taxon>Tracheophyta</taxon>
        <taxon>Spermatophyta</taxon>
        <taxon>Magnoliopsida</taxon>
        <taxon>Liliopsida</taxon>
        <taxon>Zosteraceae</taxon>
        <taxon>Zostera</taxon>
    </lineage>
</organism>
<evidence type="ECO:0000313" key="3">
    <source>
        <dbReference type="Proteomes" id="UP000036987"/>
    </source>
</evidence>
<keyword evidence="3" id="KW-1185">Reference proteome</keyword>
<name>A0A0K9Q4W8_ZOSMR</name>
<dbReference type="OrthoDB" id="416096at2759"/>
<reference evidence="3" key="1">
    <citation type="journal article" date="2016" name="Nature">
        <title>The genome of the seagrass Zostera marina reveals angiosperm adaptation to the sea.</title>
        <authorList>
            <person name="Olsen J.L."/>
            <person name="Rouze P."/>
            <person name="Verhelst B."/>
            <person name="Lin Y.-C."/>
            <person name="Bayer T."/>
            <person name="Collen J."/>
            <person name="Dattolo E."/>
            <person name="De Paoli E."/>
            <person name="Dittami S."/>
            <person name="Maumus F."/>
            <person name="Michel G."/>
            <person name="Kersting A."/>
            <person name="Lauritano C."/>
            <person name="Lohaus R."/>
            <person name="Toepel M."/>
            <person name="Tonon T."/>
            <person name="Vanneste K."/>
            <person name="Amirebrahimi M."/>
            <person name="Brakel J."/>
            <person name="Bostroem C."/>
            <person name="Chovatia M."/>
            <person name="Grimwood J."/>
            <person name="Jenkins J.W."/>
            <person name="Jueterbock A."/>
            <person name="Mraz A."/>
            <person name="Stam W.T."/>
            <person name="Tice H."/>
            <person name="Bornberg-Bauer E."/>
            <person name="Green P.J."/>
            <person name="Pearson G.A."/>
            <person name="Procaccini G."/>
            <person name="Duarte C.M."/>
            <person name="Schmutz J."/>
            <person name="Reusch T.B.H."/>
            <person name="Van de Peer Y."/>
        </authorList>
    </citation>
    <scope>NUCLEOTIDE SEQUENCE [LARGE SCALE GENOMIC DNA]</scope>
    <source>
        <strain evidence="3">cv. Finnish</strain>
    </source>
</reference>
<evidence type="ECO:0000259" key="1">
    <source>
        <dbReference type="Pfam" id="PF13225"/>
    </source>
</evidence>
<dbReference type="PANTHER" id="PTHR33591">
    <property type="entry name" value="BETA-CAROTENE ISOMERASE D27"/>
    <property type="match status" value="1"/>
</dbReference>
<protein>
    <recommendedName>
        <fullName evidence="1">Beta-carotene isomerase D27-like C-terminal domain-containing protein</fullName>
    </recommendedName>
</protein>
<accession>A0A0K9Q4W8</accession>
<dbReference type="GO" id="GO:0005506">
    <property type="term" value="F:iron ion binding"/>
    <property type="evidence" value="ECO:0007669"/>
    <property type="project" value="InterPro"/>
</dbReference>
<dbReference type="PANTHER" id="PTHR33591:SF4">
    <property type="entry name" value="OS08G0114100 PROTEIN"/>
    <property type="match status" value="1"/>
</dbReference>
<evidence type="ECO:0000313" key="2">
    <source>
        <dbReference type="EMBL" id="KMZ76321.1"/>
    </source>
</evidence>
<dbReference type="EMBL" id="LFYR01000047">
    <property type="protein sequence ID" value="KMZ76321.1"/>
    <property type="molecule type" value="Genomic_DNA"/>
</dbReference>
<comment type="caution">
    <text evidence="2">The sequence shown here is derived from an EMBL/GenBank/DDBJ whole genome shotgun (WGS) entry which is preliminary data.</text>
</comment>
<dbReference type="InterPro" id="IPR038938">
    <property type="entry name" value="D27-like"/>
</dbReference>
<dbReference type="STRING" id="29655.A0A0K9Q4W8"/>
<feature type="domain" description="Beta-carotene isomerase D27-like C-terminal" evidence="1">
    <location>
        <begin position="152"/>
        <end position="233"/>
    </location>
</feature>
<proteinExistence type="predicted"/>
<sequence>MGTPHCQTIRLPLPWNPPQRISVGCNFIRCRIIEPSKVPAPMGHKTRYKDGIFEKAFISFLTGKMDKFASYDSASTGEKCDDVLYDSQYETFVHVSKRVAMSRTRKQQQEVVREVLLSVLPSDQLDLFRKLFPPKKWAFELYALFTGFLFYWLIGPSEVVDVEVNGGKQRSGVHIKKCRYLENVGCVGMCVNMCKFPTQDFFTNEIGIPLTMTPNFEDMSCDMVFGHVPPPFDDDPVSKQSCYTATTCSMSKLTPES</sequence>